<protein>
    <recommendedName>
        <fullName evidence="6">PhoH-like protein</fullName>
    </recommendedName>
</protein>
<dbReference type="Pfam" id="PF02562">
    <property type="entry name" value="PhoH"/>
    <property type="match status" value="1"/>
</dbReference>
<dbReference type="AlphaFoldDB" id="A0A8J3G1J6"/>
<dbReference type="EMBL" id="BMZH01000002">
    <property type="protein sequence ID" value="GHA86406.1"/>
    <property type="molecule type" value="Genomic_DNA"/>
</dbReference>
<keyword evidence="3" id="KW-0963">Cytoplasm</keyword>
<keyword evidence="4" id="KW-0547">Nucleotide-binding</keyword>
<dbReference type="InterPro" id="IPR003714">
    <property type="entry name" value="PhoH"/>
</dbReference>
<dbReference type="GO" id="GO:0005829">
    <property type="term" value="C:cytosol"/>
    <property type="evidence" value="ECO:0007669"/>
    <property type="project" value="TreeGrafter"/>
</dbReference>
<dbReference type="GO" id="GO:0003723">
    <property type="term" value="F:RNA binding"/>
    <property type="evidence" value="ECO:0007669"/>
    <property type="project" value="InterPro"/>
</dbReference>
<comment type="caution">
    <text evidence="8">The sequence shown here is derived from an EMBL/GenBank/DDBJ whole genome shotgun (WGS) entry which is preliminary data.</text>
</comment>
<dbReference type="PANTHER" id="PTHR30473:SF1">
    <property type="entry name" value="PHOH-LIKE PROTEIN"/>
    <property type="match status" value="1"/>
</dbReference>
<accession>A0A8J3G1J6</accession>
<evidence type="ECO:0000256" key="4">
    <source>
        <dbReference type="ARBA" id="ARBA00022741"/>
    </source>
</evidence>
<dbReference type="GO" id="GO:0005524">
    <property type="term" value="F:ATP binding"/>
    <property type="evidence" value="ECO:0007669"/>
    <property type="project" value="UniProtKB-KW"/>
</dbReference>
<comment type="subcellular location">
    <subcellularLocation>
        <location evidence="1">Cytoplasm</location>
    </subcellularLocation>
</comment>
<reference evidence="8" key="1">
    <citation type="journal article" date="2014" name="Int. J. Syst. Evol. Microbiol.">
        <title>Complete genome sequence of Corynebacterium casei LMG S-19264T (=DSM 44701T), isolated from a smear-ripened cheese.</title>
        <authorList>
            <consortium name="US DOE Joint Genome Institute (JGI-PGF)"/>
            <person name="Walter F."/>
            <person name="Albersmeier A."/>
            <person name="Kalinowski J."/>
            <person name="Ruckert C."/>
        </authorList>
    </citation>
    <scope>NUCLEOTIDE SEQUENCE</scope>
    <source>
        <strain evidence="8">KCTC 32513</strain>
    </source>
</reference>
<evidence type="ECO:0000256" key="6">
    <source>
        <dbReference type="ARBA" id="ARBA00039970"/>
    </source>
</evidence>
<evidence type="ECO:0000313" key="9">
    <source>
        <dbReference type="Proteomes" id="UP000634004"/>
    </source>
</evidence>
<name>A0A8J3G1J6_9PROT</name>
<dbReference type="InterPro" id="IPR051451">
    <property type="entry name" value="PhoH2-like"/>
</dbReference>
<feature type="domain" description="PhoH-like protein" evidence="7">
    <location>
        <begin position="114"/>
        <end position="317"/>
    </location>
</feature>
<keyword evidence="9" id="KW-1185">Reference proteome</keyword>
<evidence type="ECO:0000256" key="1">
    <source>
        <dbReference type="ARBA" id="ARBA00004496"/>
    </source>
</evidence>
<evidence type="ECO:0000313" key="8">
    <source>
        <dbReference type="EMBL" id="GHA86406.1"/>
    </source>
</evidence>
<dbReference type="InterPro" id="IPR036612">
    <property type="entry name" value="KH_dom_type_1_sf"/>
</dbReference>
<evidence type="ECO:0000256" key="5">
    <source>
        <dbReference type="ARBA" id="ARBA00022840"/>
    </source>
</evidence>
<comment type="similarity">
    <text evidence="2">Belongs to the PhoH family.</text>
</comment>
<keyword evidence="5" id="KW-0067">ATP-binding</keyword>
<evidence type="ECO:0000256" key="2">
    <source>
        <dbReference type="ARBA" id="ARBA00010393"/>
    </source>
</evidence>
<evidence type="ECO:0000256" key="3">
    <source>
        <dbReference type="ARBA" id="ARBA00022490"/>
    </source>
</evidence>
<dbReference type="Proteomes" id="UP000634004">
    <property type="component" value="Unassembled WGS sequence"/>
</dbReference>
<dbReference type="SUPFAM" id="SSF54791">
    <property type="entry name" value="Eukaryotic type KH-domain (KH-domain type I)"/>
    <property type="match status" value="1"/>
</dbReference>
<dbReference type="Gene3D" id="3.40.50.300">
    <property type="entry name" value="P-loop containing nucleotide triphosphate hydrolases"/>
    <property type="match status" value="1"/>
</dbReference>
<dbReference type="FunFam" id="3.40.50.300:FF:000013">
    <property type="entry name" value="PhoH family ATPase"/>
    <property type="match status" value="1"/>
</dbReference>
<sequence length="347" mass="37341">MPIAGCVSKQTDILEFTDVELVRKLCGPNHANLALIEAAFDVYIEAPGSAVHINGDTPRRARAGELVKEIYQRLERGWPCGPSDIRALIRAMGQGKVKAASAEAIIPFPRRSPIVPKTTRQEIFINAMRDETITFGVGPAGTGKTFLATAYGASLLARGEVNKFIACRPAVEAGERLGFLPGDLNEKVDPYMQPIWDALHMVLGRDEVDRRRAAGDIEVAPLAFMRGRTLSDAFVVIDEAQNATVPQMKMVLTRLGERAKYAVTGDPTQTDLPHGQPSGLAHALGILEGIKGIRQIHFEAADVVRHPLVGKIVDAYEKTGATRAVTGAESAGVAKTLARGTDMADDT</sequence>
<dbReference type="SUPFAM" id="SSF52540">
    <property type="entry name" value="P-loop containing nucleoside triphosphate hydrolases"/>
    <property type="match status" value="1"/>
</dbReference>
<proteinExistence type="inferred from homology"/>
<reference evidence="8" key="2">
    <citation type="submission" date="2020-09" db="EMBL/GenBank/DDBJ databases">
        <authorList>
            <person name="Sun Q."/>
            <person name="Kim S."/>
        </authorList>
    </citation>
    <scope>NUCLEOTIDE SEQUENCE</scope>
    <source>
        <strain evidence="8">KCTC 32513</strain>
    </source>
</reference>
<dbReference type="InterPro" id="IPR027417">
    <property type="entry name" value="P-loop_NTPase"/>
</dbReference>
<organism evidence="8 9">
    <name type="scientific">Algimonas arctica</name>
    <dbReference type="NCBI Taxonomy" id="1479486"/>
    <lineage>
        <taxon>Bacteria</taxon>
        <taxon>Pseudomonadati</taxon>
        <taxon>Pseudomonadota</taxon>
        <taxon>Alphaproteobacteria</taxon>
        <taxon>Maricaulales</taxon>
        <taxon>Robiginitomaculaceae</taxon>
        <taxon>Algimonas</taxon>
    </lineage>
</organism>
<gene>
    <name evidence="8" type="primary">phoH</name>
    <name evidence="8" type="ORF">GCM10009069_07020</name>
</gene>
<evidence type="ECO:0000259" key="7">
    <source>
        <dbReference type="Pfam" id="PF02562"/>
    </source>
</evidence>
<dbReference type="PANTHER" id="PTHR30473">
    <property type="entry name" value="PROTEIN PHOH"/>
    <property type="match status" value="1"/>
</dbReference>